<comment type="similarity">
    <text evidence="6">Belongs to the DNA photolyase family.</text>
</comment>
<dbReference type="PROSITE" id="PS51645">
    <property type="entry name" value="PHR_CRY_ALPHA_BETA"/>
    <property type="match status" value="1"/>
</dbReference>
<dbReference type="PANTHER" id="PTHR11455">
    <property type="entry name" value="CRYPTOCHROME"/>
    <property type="match status" value="1"/>
</dbReference>
<dbReference type="PANTHER" id="PTHR11455:SF9">
    <property type="entry name" value="CRYPTOCHROME CIRCADIAN CLOCK 5 ISOFORM X1"/>
    <property type="match status" value="1"/>
</dbReference>
<dbReference type="Proteomes" id="UP001211005">
    <property type="component" value="Chromosome"/>
</dbReference>
<dbReference type="Pfam" id="PF03441">
    <property type="entry name" value="FAD_binding_7"/>
    <property type="match status" value="1"/>
</dbReference>
<evidence type="ECO:0000256" key="2">
    <source>
        <dbReference type="ARBA" id="ARBA00001974"/>
    </source>
</evidence>
<evidence type="ECO:0000256" key="4">
    <source>
        <dbReference type="ARBA" id="ARBA00022827"/>
    </source>
</evidence>
<dbReference type="InterPro" id="IPR036155">
    <property type="entry name" value="Crypto/Photolyase_N_sf"/>
</dbReference>
<dbReference type="InterPro" id="IPR002081">
    <property type="entry name" value="Cryptochrome/DNA_photolyase_1"/>
</dbReference>
<comment type="cofactor">
    <cofactor evidence="1">
        <name>(6R)-5,10-methylene-5,6,7,8-tetrahydrofolate</name>
        <dbReference type="ChEBI" id="CHEBI:15636"/>
    </cofactor>
</comment>
<keyword evidence="3 6" id="KW-0285">Flavoprotein</keyword>
<dbReference type="Gene3D" id="1.10.579.10">
    <property type="entry name" value="DNA Cyclobutane Dipyrimidine Photolyase, subunit A, domain 3"/>
    <property type="match status" value="1"/>
</dbReference>
<keyword evidence="4 6" id="KW-0274">FAD</keyword>
<dbReference type="InterPro" id="IPR005101">
    <property type="entry name" value="Cryptochr/Photolyase_FAD-bd"/>
</dbReference>
<evidence type="ECO:0000256" key="5">
    <source>
        <dbReference type="ARBA" id="ARBA00022991"/>
    </source>
</evidence>
<evidence type="ECO:0000313" key="8">
    <source>
        <dbReference type="EMBL" id="WBA43833.1"/>
    </source>
</evidence>
<dbReference type="InterPro" id="IPR006050">
    <property type="entry name" value="DNA_photolyase_N"/>
</dbReference>
<proteinExistence type="inferred from homology"/>
<protein>
    <submittedName>
        <fullName evidence="8">Deoxyribodipyrimidine photo-lyase</fullName>
    </submittedName>
</protein>
<keyword evidence="9" id="KW-1185">Reference proteome</keyword>
<dbReference type="InterPro" id="IPR014729">
    <property type="entry name" value="Rossmann-like_a/b/a_fold"/>
</dbReference>
<evidence type="ECO:0000256" key="6">
    <source>
        <dbReference type="RuleBase" id="RU004182"/>
    </source>
</evidence>
<reference evidence="8 9" key="1">
    <citation type="submission" date="2022-12" db="EMBL/GenBank/DDBJ databases">
        <title>Hymenobacter canadensis sp. nov. isolated from lake water of the Cambridge Bay, Canada.</title>
        <authorList>
            <person name="Kim W.H."/>
            <person name="Lee Y.M."/>
        </authorList>
    </citation>
    <scope>NUCLEOTIDE SEQUENCE [LARGE SCALE GENOMIC DNA]</scope>
    <source>
        <strain evidence="8 9">PAMC 29467</strain>
    </source>
</reference>
<accession>A0ABY7LTU0</accession>
<dbReference type="Gene3D" id="3.40.50.620">
    <property type="entry name" value="HUPs"/>
    <property type="match status" value="1"/>
</dbReference>
<evidence type="ECO:0000256" key="3">
    <source>
        <dbReference type="ARBA" id="ARBA00022630"/>
    </source>
</evidence>
<organism evidence="8 9">
    <name type="scientific">Hymenobacter canadensis</name>
    <dbReference type="NCBI Taxonomy" id="2999067"/>
    <lineage>
        <taxon>Bacteria</taxon>
        <taxon>Pseudomonadati</taxon>
        <taxon>Bacteroidota</taxon>
        <taxon>Cytophagia</taxon>
        <taxon>Cytophagales</taxon>
        <taxon>Hymenobacteraceae</taxon>
        <taxon>Hymenobacter</taxon>
    </lineage>
</organism>
<gene>
    <name evidence="8" type="ORF">O3303_03235</name>
</gene>
<dbReference type="SUPFAM" id="SSF52425">
    <property type="entry name" value="Cryptochrome/photolyase, N-terminal domain"/>
    <property type="match status" value="1"/>
</dbReference>
<dbReference type="Gene3D" id="1.25.40.80">
    <property type="match status" value="1"/>
</dbReference>
<evidence type="ECO:0000313" key="9">
    <source>
        <dbReference type="Proteomes" id="UP001211005"/>
    </source>
</evidence>
<dbReference type="Pfam" id="PF00875">
    <property type="entry name" value="DNA_photolyase"/>
    <property type="match status" value="1"/>
</dbReference>
<comment type="cofactor">
    <cofactor evidence="2">
        <name>FAD</name>
        <dbReference type="ChEBI" id="CHEBI:57692"/>
    </cofactor>
</comment>
<dbReference type="InterPro" id="IPR036134">
    <property type="entry name" value="Crypto/Photolyase_FAD-like_sf"/>
</dbReference>
<dbReference type="SUPFAM" id="SSF48173">
    <property type="entry name" value="Cryptochrome/photolyase FAD-binding domain"/>
    <property type="match status" value="1"/>
</dbReference>
<sequence length="436" mass="50608">MMKVSLFWHRRDLRFQDNAGLAAALQGEQPVVPLFIFDPEILDKLDNRQDARVMFIYDEVQRLTKEAEAAGGTMLVRYGKPEKVFAALLKELDVAAVHTNHDYEPYAATRDQAVTELLAKHQIPLHTYKDQVIFEKDEVQTKTGQPYKIYGPYKRSWLARLTEADYRPHPSADHLDKLARVPAGARPTLADMGFERSPEHIPGRRLASRTLEQYADTRDLPARDSTSRMGLHLRFGTVSIRHLVQRALEAKAEIWLSELIWRDFFMQLLWHFPHTAHESYDPKLRDIKWRNNEDEFRAWCEGRTGYPLIDAGMRQLNATGFMHNRVRMATASFLIKNLLIDWKWGEAYFAEKLLDYEMASNVGNWQWVAGTGADSQPWFRIFSPDSQLAKFDKQHAYVKQWVPEFGTPRYPKPMVEHPATRDRALAAYRASRDLHA</sequence>
<keyword evidence="5 6" id="KW-0157">Chromophore</keyword>
<dbReference type="EMBL" id="CP114767">
    <property type="protein sequence ID" value="WBA43833.1"/>
    <property type="molecule type" value="Genomic_DNA"/>
</dbReference>
<name>A0ABY7LTU0_9BACT</name>
<dbReference type="PRINTS" id="PR00147">
    <property type="entry name" value="DNAPHOTLYASE"/>
</dbReference>
<dbReference type="InterPro" id="IPR018394">
    <property type="entry name" value="DNA_photolyase_1_CS_C"/>
</dbReference>
<dbReference type="PROSITE" id="PS00394">
    <property type="entry name" value="DNA_PHOTOLYASES_1_1"/>
    <property type="match status" value="1"/>
</dbReference>
<evidence type="ECO:0000256" key="1">
    <source>
        <dbReference type="ARBA" id="ARBA00001932"/>
    </source>
</evidence>
<evidence type="ECO:0000259" key="7">
    <source>
        <dbReference type="PROSITE" id="PS51645"/>
    </source>
</evidence>
<feature type="domain" description="Photolyase/cryptochrome alpha/beta" evidence="7">
    <location>
        <begin position="3"/>
        <end position="133"/>
    </location>
</feature>